<organism evidence="1">
    <name type="scientific">Arundo donax</name>
    <name type="common">Giant reed</name>
    <name type="synonym">Donax arundinaceus</name>
    <dbReference type="NCBI Taxonomy" id="35708"/>
    <lineage>
        <taxon>Eukaryota</taxon>
        <taxon>Viridiplantae</taxon>
        <taxon>Streptophyta</taxon>
        <taxon>Embryophyta</taxon>
        <taxon>Tracheophyta</taxon>
        <taxon>Spermatophyta</taxon>
        <taxon>Magnoliopsida</taxon>
        <taxon>Liliopsida</taxon>
        <taxon>Poales</taxon>
        <taxon>Poaceae</taxon>
        <taxon>PACMAD clade</taxon>
        <taxon>Arundinoideae</taxon>
        <taxon>Arundineae</taxon>
        <taxon>Arundo</taxon>
    </lineage>
</organism>
<proteinExistence type="predicted"/>
<reference evidence="1" key="1">
    <citation type="submission" date="2014-09" db="EMBL/GenBank/DDBJ databases">
        <authorList>
            <person name="Magalhaes I.L.F."/>
            <person name="Oliveira U."/>
            <person name="Santos F.R."/>
            <person name="Vidigal T.H.D.A."/>
            <person name="Brescovit A.D."/>
            <person name="Santos A.J."/>
        </authorList>
    </citation>
    <scope>NUCLEOTIDE SEQUENCE</scope>
    <source>
        <tissue evidence="1">Shoot tissue taken approximately 20 cm above the soil surface</tissue>
    </source>
</reference>
<reference evidence="1" key="2">
    <citation type="journal article" date="2015" name="Data Brief">
        <title>Shoot transcriptome of the giant reed, Arundo donax.</title>
        <authorList>
            <person name="Barrero R.A."/>
            <person name="Guerrero F.D."/>
            <person name="Moolhuijzen P."/>
            <person name="Goolsby J.A."/>
            <person name="Tidwell J."/>
            <person name="Bellgard S.E."/>
            <person name="Bellgard M.I."/>
        </authorList>
    </citation>
    <scope>NUCLEOTIDE SEQUENCE</scope>
    <source>
        <tissue evidence="1">Shoot tissue taken approximately 20 cm above the soil surface</tissue>
    </source>
</reference>
<dbReference type="EMBL" id="GBRH01254753">
    <property type="protein sequence ID" value="JAD43142.1"/>
    <property type="molecule type" value="Transcribed_RNA"/>
</dbReference>
<name>A0A0A9A7Y8_ARUDO</name>
<sequence length="37" mass="4346">MKNFSQLGHFEMVFGFSSMRCYCLGRIVRKRAMCVIV</sequence>
<protein>
    <submittedName>
        <fullName evidence="1">Uncharacterized protein</fullName>
    </submittedName>
</protein>
<accession>A0A0A9A7Y8</accession>
<evidence type="ECO:0000313" key="1">
    <source>
        <dbReference type="EMBL" id="JAD43142.1"/>
    </source>
</evidence>
<dbReference type="AlphaFoldDB" id="A0A0A9A7Y8"/>